<dbReference type="Proteomes" id="UP000283501">
    <property type="component" value="Unassembled WGS sequence"/>
</dbReference>
<sequence length="123" mass="14345">MFDFNGENLQVGDKVIVYVSYFSSKSYYVGTVVKRTPTGLLDIEWGNGKKERFKSNGYEYHRSSGYGRTSLYLEPYTEERGRQVIQENKRKCMVGWLKEFDYTKLSYEEAEQVYTLVAGLKNS</sequence>
<gene>
    <name evidence="1" type="ORF">DW703_13315</name>
</gene>
<reference evidence="1 2" key="1">
    <citation type="submission" date="2018-08" db="EMBL/GenBank/DDBJ databases">
        <title>A genome reference for cultivated species of the human gut microbiota.</title>
        <authorList>
            <person name="Zou Y."/>
            <person name="Xue W."/>
            <person name="Luo G."/>
        </authorList>
    </citation>
    <scope>NUCLEOTIDE SEQUENCE [LARGE SCALE GENOMIC DNA]</scope>
    <source>
        <strain evidence="1 2">AM26-2LB</strain>
    </source>
</reference>
<comment type="caution">
    <text evidence="1">The sequence shown here is derived from an EMBL/GenBank/DDBJ whole genome shotgun (WGS) entry which is preliminary data.</text>
</comment>
<accession>A0A414M0V6</accession>
<organism evidence="1 2">
    <name type="scientific">Agathobacter rectalis</name>
    <dbReference type="NCBI Taxonomy" id="39491"/>
    <lineage>
        <taxon>Bacteria</taxon>
        <taxon>Bacillati</taxon>
        <taxon>Bacillota</taxon>
        <taxon>Clostridia</taxon>
        <taxon>Lachnospirales</taxon>
        <taxon>Lachnospiraceae</taxon>
        <taxon>Agathobacter</taxon>
    </lineage>
</organism>
<proteinExistence type="predicted"/>
<evidence type="ECO:0000313" key="2">
    <source>
        <dbReference type="Proteomes" id="UP000283501"/>
    </source>
</evidence>
<protein>
    <submittedName>
        <fullName evidence="1">Uncharacterized protein</fullName>
    </submittedName>
</protein>
<dbReference type="EMBL" id="QSKY01000024">
    <property type="protein sequence ID" value="RHF01343.1"/>
    <property type="molecule type" value="Genomic_DNA"/>
</dbReference>
<dbReference type="AlphaFoldDB" id="A0A414M0V6"/>
<dbReference type="RefSeq" id="WP_118141861.1">
    <property type="nucleotide sequence ID" value="NZ_QSKY01000024.1"/>
</dbReference>
<evidence type="ECO:0000313" key="1">
    <source>
        <dbReference type="EMBL" id="RHF01343.1"/>
    </source>
</evidence>
<name>A0A414M0V6_9FIRM</name>